<accession>A0A1C0ADA2</accession>
<reference evidence="3" key="1">
    <citation type="submission" date="2016-07" db="EMBL/GenBank/DDBJ databases">
        <authorList>
            <person name="Florea S."/>
            <person name="Webb J.S."/>
            <person name="Jaromczyk J."/>
            <person name="Schardl C.L."/>
        </authorList>
    </citation>
    <scope>NUCLEOTIDE SEQUENCE [LARGE SCALE GENOMIC DNA]</scope>
    <source>
        <strain evidence="3">Z6</strain>
    </source>
</reference>
<evidence type="ECO:0000256" key="1">
    <source>
        <dbReference type="SAM" id="Phobius"/>
    </source>
</evidence>
<organism evidence="2 3">
    <name type="scientific">Orenia metallireducens</name>
    <dbReference type="NCBI Taxonomy" id="1413210"/>
    <lineage>
        <taxon>Bacteria</taxon>
        <taxon>Bacillati</taxon>
        <taxon>Bacillota</taxon>
        <taxon>Clostridia</taxon>
        <taxon>Halanaerobiales</taxon>
        <taxon>Halobacteroidaceae</taxon>
        <taxon>Orenia</taxon>
    </lineage>
</organism>
<keyword evidence="1" id="KW-1133">Transmembrane helix</keyword>
<keyword evidence="1" id="KW-0812">Transmembrane</keyword>
<sequence length="149" mass="17091">MKKCPSCKKPIRLTEVFLEKKECPYCYAEVSDPYSLEDIQEYNHDPNPPIAKSTKFLTHALMDILYWISVVIVVVIGISIEGWGLKLVILILGNIILRISYEASILFFSLHEQVVLLNKNAEINNKLLKELVNNTSKNKDDKNKIDIRS</sequence>
<evidence type="ECO:0000313" key="2">
    <source>
        <dbReference type="EMBL" id="OCL28633.1"/>
    </source>
</evidence>
<dbReference type="RefSeq" id="WP_068714359.1">
    <property type="nucleotide sequence ID" value="NZ_LWDV01000003.1"/>
</dbReference>
<dbReference type="OrthoDB" id="9962050at2"/>
<protein>
    <submittedName>
        <fullName evidence="2">Uncharacterized protein</fullName>
    </submittedName>
</protein>
<dbReference type="EMBL" id="LWDV01000003">
    <property type="protein sequence ID" value="OCL28633.1"/>
    <property type="molecule type" value="Genomic_DNA"/>
</dbReference>
<keyword evidence="1" id="KW-0472">Membrane</keyword>
<dbReference type="AlphaFoldDB" id="A0A1C0ADA2"/>
<feature type="transmembrane region" description="Helical" evidence="1">
    <location>
        <begin position="89"/>
        <end position="110"/>
    </location>
</feature>
<proteinExistence type="predicted"/>
<reference evidence="2 3" key="2">
    <citation type="submission" date="2016-08" db="EMBL/GenBank/DDBJ databases">
        <title>Orenia metallireducens sp. nov. strain Z6, a Novel Metal-reducing Firmicute from the Deep Subsurface.</title>
        <authorList>
            <person name="Maxim B.I."/>
            <person name="Kenneth K."/>
            <person name="Flynn T.M."/>
            <person name="Oloughlin E.J."/>
            <person name="Locke R.A."/>
            <person name="Weber J.R."/>
            <person name="Egan S.M."/>
            <person name="Mackie R.I."/>
            <person name="Cann I.K."/>
        </authorList>
    </citation>
    <scope>NUCLEOTIDE SEQUENCE [LARGE SCALE GENOMIC DNA]</scope>
    <source>
        <strain evidence="2 3">Z6</strain>
    </source>
</reference>
<name>A0A1C0ADA2_9FIRM</name>
<evidence type="ECO:0000313" key="3">
    <source>
        <dbReference type="Proteomes" id="UP000093514"/>
    </source>
</evidence>
<comment type="caution">
    <text evidence="2">The sequence shown here is derived from an EMBL/GenBank/DDBJ whole genome shotgun (WGS) entry which is preliminary data.</text>
</comment>
<gene>
    <name evidence="2" type="ORF">U472_00305</name>
</gene>
<keyword evidence="3" id="KW-1185">Reference proteome</keyword>
<feature type="transmembrane region" description="Helical" evidence="1">
    <location>
        <begin position="64"/>
        <end position="83"/>
    </location>
</feature>
<dbReference type="Proteomes" id="UP000093514">
    <property type="component" value="Unassembled WGS sequence"/>
</dbReference>